<dbReference type="InParanoid" id="A0A251V2R5"/>
<dbReference type="InterPro" id="IPR036047">
    <property type="entry name" value="F-box-like_dom_sf"/>
</dbReference>
<dbReference type="PANTHER" id="PTHR47149:SF1">
    <property type="entry name" value="F-BOX PROTEIN RMF"/>
    <property type="match status" value="1"/>
</dbReference>
<proteinExistence type="predicted"/>
<reference evidence="1 3" key="1">
    <citation type="journal article" date="2017" name="Nature">
        <title>The sunflower genome provides insights into oil metabolism, flowering and Asterid evolution.</title>
        <authorList>
            <person name="Badouin H."/>
            <person name="Gouzy J."/>
            <person name="Grassa C.J."/>
            <person name="Murat F."/>
            <person name="Staton S.E."/>
            <person name="Cottret L."/>
            <person name="Lelandais-Briere C."/>
            <person name="Owens G.L."/>
            <person name="Carrere S."/>
            <person name="Mayjonade B."/>
            <person name="Legrand L."/>
            <person name="Gill N."/>
            <person name="Kane N.C."/>
            <person name="Bowers J.E."/>
            <person name="Hubner S."/>
            <person name="Bellec A."/>
            <person name="Berard A."/>
            <person name="Berges H."/>
            <person name="Blanchet N."/>
            <person name="Boniface M.C."/>
            <person name="Brunel D."/>
            <person name="Catrice O."/>
            <person name="Chaidir N."/>
            <person name="Claudel C."/>
            <person name="Donnadieu C."/>
            <person name="Faraut T."/>
            <person name="Fievet G."/>
            <person name="Helmstetter N."/>
            <person name="King M."/>
            <person name="Knapp S.J."/>
            <person name="Lai Z."/>
            <person name="Le Paslier M.C."/>
            <person name="Lippi Y."/>
            <person name="Lorenzon L."/>
            <person name="Mandel J.R."/>
            <person name="Marage G."/>
            <person name="Marchand G."/>
            <person name="Marquand E."/>
            <person name="Bret-Mestries E."/>
            <person name="Morien E."/>
            <person name="Nambeesan S."/>
            <person name="Nguyen T."/>
            <person name="Pegot-Espagnet P."/>
            <person name="Pouilly N."/>
            <person name="Raftis F."/>
            <person name="Sallet E."/>
            <person name="Schiex T."/>
            <person name="Thomas J."/>
            <person name="Vandecasteele C."/>
            <person name="Vares D."/>
            <person name="Vear F."/>
            <person name="Vautrin S."/>
            <person name="Crespi M."/>
            <person name="Mangin B."/>
            <person name="Burke J.M."/>
            <person name="Salse J."/>
            <person name="Munos S."/>
            <person name="Vincourt P."/>
            <person name="Rieseberg L.H."/>
            <person name="Langlade N.B."/>
        </authorList>
    </citation>
    <scope>NUCLEOTIDE SEQUENCE [LARGE SCALE GENOMIC DNA]</scope>
    <source>
        <strain evidence="3">cv. SF193</strain>
        <tissue evidence="1">Leaves</tissue>
    </source>
</reference>
<organism evidence="2 3">
    <name type="scientific">Helianthus annuus</name>
    <name type="common">Common sunflower</name>
    <dbReference type="NCBI Taxonomy" id="4232"/>
    <lineage>
        <taxon>Eukaryota</taxon>
        <taxon>Viridiplantae</taxon>
        <taxon>Streptophyta</taxon>
        <taxon>Embryophyta</taxon>
        <taxon>Tracheophyta</taxon>
        <taxon>Spermatophyta</taxon>
        <taxon>Magnoliopsida</taxon>
        <taxon>eudicotyledons</taxon>
        <taxon>Gunneridae</taxon>
        <taxon>Pentapetalae</taxon>
        <taxon>asterids</taxon>
        <taxon>campanulids</taxon>
        <taxon>Asterales</taxon>
        <taxon>Asteraceae</taxon>
        <taxon>Asteroideae</taxon>
        <taxon>Heliantheae alliance</taxon>
        <taxon>Heliantheae</taxon>
        <taxon>Helianthus</taxon>
    </lineage>
</organism>
<reference evidence="2" key="2">
    <citation type="submission" date="2017-02" db="EMBL/GenBank/DDBJ databases">
        <title>Sunflower complete genome.</title>
        <authorList>
            <person name="Langlade N."/>
            <person name="Munos S."/>
        </authorList>
    </citation>
    <scope>NUCLEOTIDE SEQUENCE [LARGE SCALE GENOMIC DNA]</scope>
    <source>
        <tissue evidence="2">Leaves</tissue>
    </source>
</reference>
<dbReference type="OMA" id="CELNTCD"/>
<dbReference type="EMBL" id="MNCJ02000319">
    <property type="protein sequence ID" value="KAF5811508.1"/>
    <property type="molecule type" value="Genomic_DNA"/>
</dbReference>
<evidence type="ECO:0000313" key="1">
    <source>
        <dbReference type="EMBL" id="KAF5811508.1"/>
    </source>
</evidence>
<protein>
    <submittedName>
        <fullName evidence="1">F-box-like domain superfamily protein</fullName>
    </submittedName>
    <submittedName>
        <fullName evidence="2">Putative F-box protein</fullName>
    </submittedName>
</protein>
<gene>
    <name evidence="2" type="primary">FB331</name>
    <name evidence="2" type="ORF">HannXRQ_Chr04g0120221</name>
    <name evidence="1" type="ORF">HanXRQr2_Chr04g0182181</name>
</gene>
<evidence type="ECO:0000313" key="3">
    <source>
        <dbReference type="Proteomes" id="UP000215914"/>
    </source>
</evidence>
<dbReference type="PANTHER" id="PTHR47149">
    <property type="entry name" value="F-BOX PROTEIN RMF"/>
    <property type="match status" value="1"/>
</dbReference>
<dbReference type="GO" id="GO:0005634">
    <property type="term" value="C:nucleus"/>
    <property type="evidence" value="ECO:0000318"/>
    <property type="project" value="GO_Central"/>
</dbReference>
<keyword evidence="3" id="KW-1185">Reference proteome</keyword>
<dbReference type="Gramene" id="mRNA:HanXRQr2_Chr04g0182181">
    <property type="protein sequence ID" value="mRNA:HanXRQr2_Chr04g0182181"/>
    <property type="gene ID" value="HanXRQr2_Chr04g0182181"/>
</dbReference>
<dbReference type="STRING" id="4232.A0A251V2R5"/>
<dbReference type="Proteomes" id="UP000215914">
    <property type="component" value="Chromosome 4"/>
</dbReference>
<dbReference type="AlphaFoldDB" id="A0A251V2R5"/>
<reference evidence="1" key="3">
    <citation type="submission" date="2020-06" db="EMBL/GenBank/DDBJ databases">
        <title>Helianthus annuus Genome sequencing and assembly Release 2.</title>
        <authorList>
            <person name="Gouzy J."/>
            <person name="Langlade N."/>
            <person name="Munos S."/>
        </authorList>
    </citation>
    <scope>NUCLEOTIDE SEQUENCE</scope>
    <source>
        <tissue evidence="1">Leaves</tissue>
    </source>
</reference>
<evidence type="ECO:0000313" key="2">
    <source>
        <dbReference type="EMBL" id="OTG29252.1"/>
    </source>
</evidence>
<dbReference type="EMBL" id="CM007893">
    <property type="protein sequence ID" value="OTG29252.1"/>
    <property type="molecule type" value="Genomic_DNA"/>
</dbReference>
<accession>A0A251V2R5</accession>
<dbReference type="GO" id="GO:0061458">
    <property type="term" value="P:reproductive system development"/>
    <property type="evidence" value="ECO:0000318"/>
    <property type="project" value="GO_Central"/>
</dbReference>
<sequence>MGKRLRVSKSICSCASPRFSSAPIASFSRHDMDIWTEIAKYLDGKSLMMLAATNKWFFSTLMDDSIWKFACLRDLQVPDSPEVRFKWSKLYASAFGGSHSYSFRQKEKHIDWMRIGAFSFDSPDAFLMENLICPPKLPTEDTVQKMLDSDGSCILHNIKTGIWIADLQLVRCPVCDLNTCDGTMQVLDARHLELFLNDGFVNGSWGYELVGSHDIKRHVNSASGGILDVKHFKSPYTADLFNLKSWVGKSNDWQPKAMVTYNAVAINTNLQDNDGLHIKYHVMMSGDTGEVVAIRISQQLL</sequence>
<dbReference type="SUPFAM" id="SSF81383">
    <property type="entry name" value="F-box domain"/>
    <property type="match status" value="1"/>
</dbReference>
<dbReference type="FunCoup" id="A0A251V2R5">
    <property type="interactions" value="293"/>
</dbReference>
<name>A0A251V2R5_HELAN</name>
<dbReference type="OrthoDB" id="8062037at2759"/>